<gene>
    <name evidence="3" type="ORF">JOC48_000006</name>
</gene>
<feature type="domain" description="Bypass-of-forespore C N-terminal" evidence="2">
    <location>
        <begin position="45"/>
        <end position="95"/>
    </location>
</feature>
<dbReference type="Gene3D" id="3.10.20.420">
    <property type="entry name" value="Bypass-of-forespore C, N-terminal domain"/>
    <property type="match status" value="1"/>
</dbReference>
<feature type="domain" description="Bypass of forespore C C-terminal" evidence="1">
    <location>
        <begin position="98"/>
        <end position="168"/>
    </location>
</feature>
<proteinExistence type="predicted"/>
<dbReference type="InterPro" id="IPR038117">
    <property type="entry name" value="BofC_C_sf"/>
</dbReference>
<evidence type="ECO:0000259" key="1">
    <source>
        <dbReference type="Pfam" id="PF08955"/>
    </source>
</evidence>
<reference evidence="3 4" key="1">
    <citation type="submission" date="2021-01" db="EMBL/GenBank/DDBJ databases">
        <title>Genomic Encyclopedia of Type Strains, Phase IV (KMG-IV): sequencing the most valuable type-strain genomes for metagenomic binning, comparative biology and taxonomic classification.</title>
        <authorList>
            <person name="Goeker M."/>
        </authorList>
    </citation>
    <scope>NUCLEOTIDE SEQUENCE [LARGE SCALE GENOMIC DNA]</scope>
    <source>
        <strain evidence="3 4">DSM 23711</strain>
    </source>
</reference>
<keyword evidence="4" id="KW-1185">Reference proteome</keyword>
<dbReference type="EMBL" id="JAFBDR010000001">
    <property type="protein sequence ID" value="MBM7569537.1"/>
    <property type="molecule type" value="Genomic_DNA"/>
</dbReference>
<protein>
    <submittedName>
        <fullName evidence="3">Forespore regulator of the sigma-K checkpoint</fullName>
    </submittedName>
</protein>
<dbReference type="InterPro" id="IPR015071">
    <property type="entry name" value="BOFC_N"/>
</dbReference>
<organism evidence="3 4">
    <name type="scientific">Aquibacillus albus</name>
    <dbReference type="NCBI Taxonomy" id="1168171"/>
    <lineage>
        <taxon>Bacteria</taxon>
        <taxon>Bacillati</taxon>
        <taxon>Bacillota</taxon>
        <taxon>Bacilli</taxon>
        <taxon>Bacillales</taxon>
        <taxon>Bacillaceae</taxon>
        <taxon>Aquibacillus</taxon>
    </lineage>
</organism>
<sequence length="178" mass="20746">MKKHLFLIALSVIIVFGGVTISDFVQADNKKGEDEESIKREPLKMEVTLQKQYMDGRVEEETHTETVWAMEDFWAYYDAWQLVNQEQGKIVFKKQISDISPYLKENGYFGLKNDILTIFEGRPEEQQVIQSFYQIDTSDLESYQAKQLKSGIKIDSKDVYEYVLEAFREMTPSRSVSS</sequence>
<evidence type="ECO:0000313" key="3">
    <source>
        <dbReference type="EMBL" id="MBM7569537.1"/>
    </source>
</evidence>
<comment type="caution">
    <text evidence="3">The sequence shown here is derived from an EMBL/GenBank/DDBJ whole genome shotgun (WGS) entry which is preliminary data.</text>
</comment>
<dbReference type="InterPro" id="IPR015050">
    <property type="entry name" value="BofC_C"/>
</dbReference>
<dbReference type="InterPro" id="IPR038118">
    <property type="entry name" value="BOFC_N_sf"/>
</dbReference>
<dbReference type="Proteomes" id="UP001296943">
    <property type="component" value="Unassembled WGS sequence"/>
</dbReference>
<dbReference type="Pfam" id="PF08955">
    <property type="entry name" value="BofC_C"/>
    <property type="match status" value="1"/>
</dbReference>
<name>A0ABS2MUI9_9BACI</name>
<evidence type="ECO:0000259" key="2">
    <source>
        <dbReference type="Pfam" id="PF08977"/>
    </source>
</evidence>
<evidence type="ECO:0000313" key="4">
    <source>
        <dbReference type="Proteomes" id="UP001296943"/>
    </source>
</evidence>
<dbReference type="RefSeq" id="WP_204496996.1">
    <property type="nucleotide sequence ID" value="NZ_JAFBDR010000001.1"/>
</dbReference>
<accession>A0ABS2MUI9</accession>
<dbReference type="Pfam" id="PF08977">
    <property type="entry name" value="BOFC_N"/>
    <property type="match status" value="1"/>
</dbReference>
<dbReference type="Gene3D" id="3.30.70.1740">
    <property type="entry name" value="Bypass-of-forespore C, C-terminal domain"/>
    <property type="match status" value="1"/>
</dbReference>